<reference evidence="3" key="1">
    <citation type="journal article" date="2019" name="Int. J. Syst. Evol. Microbiol.">
        <title>The Global Catalogue of Microorganisms (GCM) 10K type strain sequencing project: providing services to taxonomists for standard genome sequencing and annotation.</title>
        <authorList>
            <consortium name="The Broad Institute Genomics Platform"/>
            <consortium name="The Broad Institute Genome Sequencing Center for Infectious Disease"/>
            <person name="Wu L."/>
            <person name="Ma J."/>
        </authorList>
    </citation>
    <scope>NUCLEOTIDE SEQUENCE [LARGE SCALE GENOMIC DNA]</scope>
    <source>
        <strain evidence="3">CCM 7043</strain>
    </source>
</reference>
<gene>
    <name evidence="2" type="ORF">ACFSJD_21285</name>
</gene>
<protein>
    <submittedName>
        <fullName evidence="2">Uncharacterized protein</fullName>
    </submittedName>
</protein>
<organism evidence="2 3">
    <name type="scientific">Pseudonocardia yunnanensis</name>
    <dbReference type="NCBI Taxonomy" id="58107"/>
    <lineage>
        <taxon>Bacteria</taxon>
        <taxon>Bacillati</taxon>
        <taxon>Actinomycetota</taxon>
        <taxon>Actinomycetes</taxon>
        <taxon>Pseudonocardiales</taxon>
        <taxon>Pseudonocardiaceae</taxon>
        <taxon>Pseudonocardia</taxon>
    </lineage>
</organism>
<comment type="caution">
    <text evidence="2">The sequence shown here is derived from an EMBL/GenBank/DDBJ whole genome shotgun (WGS) entry which is preliminary data.</text>
</comment>
<dbReference type="RefSeq" id="WP_344722505.1">
    <property type="nucleotide sequence ID" value="NZ_BAAAUS010000013.1"/>
</dbReference>
<name>A0ABW4EWP7_9PSEU</name>
<dbReference type="Proteomes" id="UP001597114">
    <property type="component" value="Unassembled WGS sequence"/>
</dbReference>
<dbReference type="EMBL" id="JBHUCO010000023">
    <property type="protein sequence ID" value="MFD1520043.1"/>
    <property type="molecule type" value="Genomic_DNA"/>
</dbReference>
<evidence type="ECO:0000256" key="1">
    <source>
        <dbReference type="SAM" id="MobiDB-lite"/>
    </source>
</evidence>
<evidence type="ECO:0000313" key="3">
    <source>
        <dbReference type="Proteomes" id="UP001597114"/>
    </source>
</evidence>
<keyword evidence="3" id="KW-1185">Reference proteome</keyword>
<sequence length="133" mass="14266">MNTDASTPVVSPLAPEQTTDPADRTPPLTAEAMAAALHAAHYAVLTYEGPIGELISRELRNYSESGVQQPPTAMGPRLVAAMQRQEARQPLPPAPSWTHLPAQYIPGSGLRWRYRSVADLGQPATDARRSLGG</sequence>
<evidence type="ECO:0000313" key="2">
    <source>
        <dbReference type="EMBL" id="MFD1520043.1"/>
    </source>
</evidence>
<proteinExistence type="predicted"/>
<feature type="region of interest" description="Disordered" evidence="1">
    <location>
        <begin position="80"/>
        <end position="99"/>
    </location>
</feature>
<feature type="region of interest" description="Disordered" evidence="1">
    <location>
        <begin position="1"/>
        <end position="27"/>
    </location>
</feature>
<accession>A0ABW4EWP7</accession>